<evidence type="ECO:0000313" key="3">
    <source>
        <dbReference type="Proteomes" id="UP000239576"/>
    </source>
</evidence>
<feature type="compositionally biased region" description="Polar residues" evidence="1">
    <location>
        <begin position="156"/>
        <end position="165"/>
    </location>
</feature>
<sequence>MTHSDRLKGILGNDVSGKGVVVAKRKQYVSEEQTNKALVALTEMAKKPKCLTLQQAIEKMRPKILLALQQGYTQQDVAELLKTIDIQISLVTLRQYLRAGDDAVTAKTDPVVETTEQTLKTVPMAPTVSTVTATTSAVDRSLADRPSTRNGKNEAETQTVAQTKPETLVEANPQRPKAMLPLATPSLGRMQTPT</sequence>
<proteinExistence type="predicted"/>
<dbReference type="RefSeq" id="WP_106257904.1">
    <property type="nucleotide sequence ID" value="NZ_CAWNSW010000040.1"/>
</dbReference>
<reference evidence="2 3" key="2">
    <citation type="submission" date="2018-03" db="EMBL/GenBank/DDBJ databases">
        <title>The ancient ancestry and fast evolution of plastids.</title>
        <authorList>
            <person name="Moore K.R."/>
            <person name="Magnabosco C."/>
            <person name="Momper L."/>
            <person name="Gold D.A."/>
            <person name="Bosak T."/>
            <person name="Fournier G.P."/>
        </authorList>
    </citation>
    <scope>NUCLEOTIDE SEQUENCE [LARGE SCALE GENOMIC DNA]</scope>
    <source>
        <strain evidence="2 3">ULC18</strain>
    </source>
</reference>
<gene>
    <name evidence="2" type="ORF">C7B82_19250</name>
</gene>
<keyword evidence="3" id="KW-1185">Reference proteome</keyword>
<feature type="compositionally biased region" description="Basic and acidic residues" evidence="1">
    <location>
        <begin position="141"/>
        <end position="155"/>
    </location>
</feature>
<reference evidence="3" key="1">
    <citation type="submission" date="2018-02" db="EMBL/GenBank/DDBJ databases">
        <authorList>
            <person name="Moore K."/>
            <person name="Momper L."/>
        </authorList>
    </citation>
    <scope>NUCLEOTIDE SEQUENCE [LARGE SCALE GENOMIC DNA]</scope>
    <source>
        <strain evidence="3">ULC18</strain>
    </source>
</reference>
<evidence type="ECO:0000256" key="1">
    <source>
        <dbReference type="SAM" id="MobiDB-lite"/>
    </source>
</evidence>
<name>A0A2T1E1J7_9CYAN</name>
<dbReference type="AlphaFoldDB" id="A0A2T1E1J7"/>
<protein>
    <submittedName>
        <fullName evidence="2">Uncharacterized protein</fullName>
    </submittedName>
</protein>
<evidence type="ECO:0000313" key="2">
    <source>
        <dbReference type="EMBL" id="PSB26643.1"/>
    </source>
</evidence>
<feature type="region of interest" description="Disordered" evidence="1">
    <location>
        <begin position="133"/>
        <end position="194"/>
    </location>
</feature>
<organism evidence="2 3">
    <name type="scientific">Stenomitos frigidus ULC18</name>
    <dbReference type="NCBI Taxonomy" id="2107698"/>
    <lineage>
        <taxon>Bacteria</taxon>
        <taxon>Bacillati</taxon>
        <taxon>Cyanobacteriota</taxon>
        <taxon>Cyanophyceae</taxon>
        <taxon>Leptolyngbyales</taxon>
        <taxon>Leptolyngbyaceae</taxon>
        <taxon>Stenomitos</taxon>
    </lineage>
</organism>
<accession>A0A2T1E1J7</accession>
<dbReference type="EMBL" id="PVWK01000102">
    <property type="protein sequence ID" value="PSB26643.1"/>
    <property type="molecule type" value="Genomic_DNA"/>
</dbReference>
<comment type="caution">
    <text evidence="2">The sequence shown here is derived from an EMBL/GenBank/DDBJ whole genome shotgun (WGS) entry which is preliminary data.</text>
</comment>
<dbReference type="Proteomes" id="UP000239576">
    <property type="component" value="Unassembled WGS sequence"/>
</dbReference>